<gene>
    <name evidence="2" type="ORF">BJY01DRAFT_247427</name>
</gene>
<dbReference type="Proteomes" id="UP001610446">
    <property type="component" value="Unassembled WGS sequence"/>
</dbReference>
<sequence>MKTMHLSNEQQTVNDIHDILKAYYKIALKRFTDNVVLQVVERHILGPNGPVRAFSPDMVNDLDEAELMEIAGESFSTVSTRNDLVAQRERYEKALGFAKQAGI</sequence>
<organism evidence="2 3">
    <name type="scientific">Aspergillus pseudoustus</name>
    <dbReference type="NCBI Taxonomy" id="1810923"/>
    <lineage>
        <taxon>Eukaryota</taxon>
        <taxon>Fungi</taxon>
        <taxon>Dikarya</taxon>
        <taxon>Ascomycota</taxon>
        <taxon>Pezizomycotina</taxon>
        <taxon>Eurotiomycetes</taxon>
        <taxon>Eurotiomycetidae</taxon>
        <taxon>Eurotiales</taxon>
        <taxon>Aspergillaceae</taxon>
        <taxon>Aspergillus</taxon>
        <taxon>Aspergillus subgen. Nidulantes</taxon>
    </lineage>
</organism>
<protein>
    <recommendedName>
        <fullName evidence="1">GED domain-containing protein</fullName>
    </recommendedName>
</protein>
<reference evidence="2 3" key="1">
    <citation type="submission" date="2024-07" db="EMBL/GenBank/DDBJ databases">
        <title>Section-level genome sequencing and comparative genomics of Aspergillus sections Usti and Cavernicolus.</title>
        <authorList>
            <consortium name="Lawrence Berkeley National Laboratory"/>
            <person name="Nybo J.L."/>
            <person name="Vesth T.C."/>
            <person name="Theobald S."/>
            <person name="Frisvad J.C."/>
            <person name="Larsen T.O."/>
            <person name="Kjaerboelling I."/>
            <person name="Rothschild-Mancinelli K."/>
            <person name="Lyhne E.K."/>
            <person name="Kogle M.E."/>
            <person name="Barry K."/>
            <person name="Clum A."/>
            <person name="Na H."/>
            <person name="Ledsgaard L."/>
            <person name="Lin J."/>
            <person name="Lipzen A."/>
            <person name="Kuo A."/>
            <person name="Riley R."/>
            <person name="Mondo S."/>
            <person name="Labutti K."/>
            <person name="Haridas S."/>
            <person name="Pangalinan J."/>
            <person name="Salamov A.A."/>
            <person name="Simmons B.A."/>
            <person name="Magnuson J.K."/>
            <person name="Chen J."/>
            <person name="Drula E."/>
            <person name="Henrissat B."/>
            <person name="Wiebenga A."/>
            <person name="Lubbers R.J."/>
            <person name="Gomes A.C."/>
            <person name="Makela M.R."/>
            <person name="Stajich J."/>
            <person name="Grigoriev I.V."/>
            <person name="Mortensen U.H."/>
            <person name="De Vries R.P."/>
            <person name="Baker S.E."/>
            <person name="Andersen M.R."/>
        </authorList>
    </citation>
    <scope>NUCLEOTIDE SEQUENCE [LARGE SCALE GENOMIC DNA]</scope>
    <source>
        <strain evidence="2 3">CBS 123904</strain>
    </source>
</reference>
<evidence type="ECO:0000313" key="3">
    <source>
        <dbReference type="Proteomes" id="UP001610446"/>
    </source>
</evidence>
<dbReference type="PROSITE" id="PS51388">
    <property type="entry name" value="GED"/>
    <property type="match status" value="1"/>
</dbReference>
<dbReference type="InterPro" id="IPR020850">
    <property type="entry name" value="GED_dom"/>
</dbReference>
<feature type="domain" description="GED" evidence="1">
    <location>
        <begin position="13"/>
        <end position="103"/>
    </location>
</feature>
<name>A0ABR4K0P7_9EURO</name>
<comment type="caution">
    <text evidence="2">The sequence shown here is derived from an EMBL/GenBank/DDBJ whole genome shotgun (WGS) entry which is preliminary data.</text>
</comment>
<accession>A0ABR4K0P7</accession>
<evidence type="ECO:0000313" key="2">
    <source>
        <dbReference type="EMBL" id="KAL2845913.1"/>
    </source>
</evidence>
<proteinExistence type="predicted"/>
<dbReference type="EMBL" id="JBFXLU010000067">
    <property type="protein sequence ID" value="KAL2845913.1"/>
    <property type="molecule type" value="Genomic_DNA"/>
</dbReference>
<keyword evidence="3" id="KW-1185">Reference proteome</keyword>
<evidence type="ECO:0000259" key="1">
    <source>
        <dbReference type="PROSITE" id="PS51388"/>
    </source>
</evidence>